<accession>A0AAD7L056</accession>
<dbReference type="AlphaFoldDB" id="A0AAD7L056"/>
<sequence>MAAESVLLGVADKIIGRLGSLALEEIGLLCNVKDELKKMKNSVTVIKAVLLEAEEKQDTNAVVRDWVEKLKDAALDADDLLDKFSTEALHRQLMTQNKKGKKVRIFFSKSNQLAYGHKMGHKLRKIRGKLDEISNDQIKFGFTPRSPEAQVVIRERKQTHSYIPEEEVIGREEEKKAIIEVLKDTSVKENVSVVPIIGIGGLGKTTLAQFVFNDKIIQDHFELKMWICVSDDFDVKSIVAKIIECSTNNEMEQLQRDLRKKIERKRYLLVLDDVWNENAWLLKMEKSHKIQIL</sequence>
<evidence type="ECO:0000313" key="8">
    <source>
        <dbReference type="Proteomes" id="UP001163823"/>
    </source>
</evidence>
<dbReference type="Gene3D" id="1.20.5.4130">
    <property type="match status" value="1"/>
</dbReference>
<name>A0AAD7L056_QUISA</name>
<dbReference type="InterPro" id="IPR041118">
    <property type="entry name" value="Rx_N"/>
</dbReference>
<evidence type="ECO:0000256" key="2">
    <source>
        <dbReference type="ARBA" id="ARBA00022741"/>
    </source>
</evidence>
<dbReference type="InterPro" id="IPR002182">
    <property type="entry name" value="NB-ARC"/>
</dbReference>
<evidence type="ECO:0000256" key="4">
    <source>
        <dbReference type="ARBA" id="ARBA00022840"/>
    </source>
</evidence>
<reference evidence="7" key="1">
    <citation type="journal article" date="2023" name="Science">
        <title>Elucidation of the pathway for biosynthesis of saponin adjuvants from the soapbark tree.</title>
        <authorList>
            <person name="Reed J."/>
            <person name="Orme A."/>
            <person name="El-Demerdash A."/>
            <person name="Owen C."/>
            <person name="Martin L.B.B."/>
            <person name="Misra R.C."/>
            <person name="Kikuchi S."/>
            <person name="Rejzek M."/>
            <person name="Martin A.C."/>
            <person name="Harkess A."/>
            <person name="Leebens-Mack J."/>
            <person name="Louveau T."/>
            <person name="Stephenson M.J."/>
            <person name="Osbourn A."/>
        </authorList>
    </citation>
    <scope>NUCLEOTIDE SEQUENCE</scope>
    <source>
        <strain evidence="7">S10</strain>
    </source>
</reference>
<dbReference type="GO" id="GO:0005524">
    <property type="term" value="F:ATP binding"/>
    <property type="evidence" value="ECO:0007669"/>
    <property type="project" value="UniProtKB-KW"/>
</dbReference>
<dbReference type="EMBL" id="JARAOO010000012">
    <property type="protein sequence ID" value="KAJ7949149.1"/>
    <property type="molecule type" value="Genomic_DNA"/>
</dbReference>
<gene>
    <name evidence="7" type="ORF">O6P43_029526</name>
</gene>
<dbReference type="Proteomes" id="UP001163823">
    <property type="component" value="Chromosome 12"/>
</dbReference>
<dbReference type="KEGG" id="qsa:O6P43_029526"/>
<comment type="caution">
    <text evidence="7">The sequence shown here is derived from an EMBL/GenBank/DDBJ whole genome shotgun (WGS) entry which is preliminary data.</text>
</comment>
<dbReference type="GO" id="GO:0043531">
    <property type="term" value="F:ADP binding"/>
    <property type="evidence" value="ECO:0007669"/>
    <property type="project" value="InterPro"/>
</dbReference>
<dbReference type="InterPro" id="IPR027417">
    <property type="entry name" value="P-loop_NTPase"/>
</dbReference>
<dbReference type="Gene3D" id="3.40.50.300">
    <property type="entry name" value="P-loop containing nucleotide triphosphate hydrolases"/>
    <property type="match status" value="1"/>
</dbReference>
<dbReference type="PRINTS" id="PR00364">
    <property type="entry name" value="DISEASERSIST"/>
</dbReference>
<keyword evidence="8" id="KW-1185">Reference proteome</keyword>
<dbReference type="PANTHER" id="PTHR36766">
    <property type="entry name" value="PLANT BROAD-SPECTRUM MILDEW RESISTANCE PROTEIN RPW8"/>
    <property type="match status" value="1"/>
</dbReference>
<evidence type="ECO:0000256" key="3">
    <source>
        <dbReference type="ARBA" id="ARBA00022821"/>
    </source>
</evidence>
<evidence type="ECO:0000259" key="5">
    <source>
        <dbReference type="Pfam" id="PF00931"/>
    </source>
</evidence>
<dbReference type="SUPFAM" id="SSF52540">
    <property type="entry name" value="P-loop containing nucleoside triphosphate hydrolases"/>
    <property type="match status" value="1"/>
</dbReference>
<keyword evidence="3" id="KW-0611">Plant defense</keyword>
<organism evidence="7 8">
    <name type="scientific">Quillaja saponaria</name>
    <name type="common">Soap bark tree</name>
    <dbReference type="NCBI Taxonomy" id="32244"/>
    <lineage>
        <taxon>Eukaryota</taxon>
        <taxon>Viridiplantae</taxon>
        <taxon>Streptophyta</taxon>
        <taxon>Embryophyta</taxon>
        <taxon>Tracheophyta</taxon>
        <taxon>Spermatophyta</taxon>
        <taxon>Magnoliopsida</taxon>
        <taxon>eudicotyledons</taxon>
        <taxon>Gunneridae</taxon>
        <taxon>Pentapetalae</taxon>
        <taxon>rosids</taxon>
        <taxon>fabids</taxon>
        <taxon>Fabales</taxon>
        <taxon>Quillajaceae</taxon>
        <taxon>Quillaja</taxon>
    </lineage>
</organism>
<feature type="domain" description="NB-ARC" evidence="5">
    <location>
        <begin position="174"/>
        <end position="283"/>
    </location>
</feature>
<feature type="domain" description="Disease resistance N-terminal" evidence="6">
    <location>
        <begin position="13"/>
        <end position="99"/>
    </location>
</feature>
<dbReference type="Pfam" id="PF18052">
    <property type="entry name" value="Rx_N"/>
    <property type="match status" value="1"/>
</dbReference>
<keyword evidence="4" id="KW-0067">ATP-binding</keyword>
<keyword evidence="2" id="KW-0547">Nucleotide-binding</keyword>
<dbReference type="Pfam" id="PF00931">
    <property type="entry name" value="NB-ARC"/>
    <property type="match status" value="1"/>
</dbReference>
<keyword evidence="1" id="KW-0677">Repeat</keyword>
<evidence type="ECO:0000259" key="6">
    <source>
        <dbReference type="Pfam" id="PF18052"/>
    </source>
</evidence>
<dbReference type="GO" id="GO:0006952">
    <property type="term" value="P:defense response"/>
    <property type="evidence" value="ECO:0007669"/>
    <property type="project" value="UniProtKB-KW"/>
</dbReference>
<proteinExistence type="predicted"/>
<dbReference type="PANTHER" id="PTHR36766:SF38">
    <property type="entry name" value="DISEASE RESISTANCE PROTEIN RGA3"/>
    <property type="match status" value="1"/>
</dbReference>
<evidence type="ECO:0000313" key="7">
    <source>
        <dbReference type="EMBL" id="KAJ7949149.1"/>
    </source>
</evidence>
<protein>
    <submittedName>
        <fullName evidence="7">Disease resistance protein</fullName>
    </submittedName>
</protein>
<evidence type="ECO:0000256" key="1">
    <source>
        <dbReference type="ARBA" id="ARBA00022737"/>
    </source>
</evidence>